<evidence type="ECO:0000313" key="2">
    <source>
        <dbReference type="EMBL" id="PYE19580.1"/>
    </source>
</evidence>
<organism evidence="2 3">
    <name type="scientific">Paraburkholderia silvatlantica</name>
    <dbReference type="NCBI Taxonomy" id="321895"/>
    <lineage>
        <taxon>Bacteria</taxon>
        <taxon>Pseudomonadati</taxon>
        <taxon>Pseudomonadota</taxon>
        <taxon>Betaproteobacteria</taxon>
        <taxon>Burkholderiales</taxon>
        <taxon>Burkholderiaceae</taxon>
        <taxon>Paraburkholderia</taxon>
    </lineage>
</organism>
<accession>A0A2U1AAF6</accession>
<protein>
    <recommendedName>
        <fullName evidence="5">Transposase</fullName>
    </recommendedName>
</protein>
<evidence type="ECO:0000313" key="1">
    <source>
        <dbReference type="EMBL" id="MBB2928184.1"/>
    </source>
</evidence>
<proteinExistence type="predicted"/>
<evidence type="ECO:0008006" key="5">
    <source>
        <dbReference type="Google" id="ProtNLM"/>
    </source>
</evidence>
<sequence>MKLTQAGIDIGKNVSQIHYIDAASGEIINRPLKRVALLKYFANRGPFLIGIKACGGSQHLTPLAESDRSRSQIDGITVCKGIQYRK</sequence>
<comment type="caution">
    <text evidence="2">The sequence shown here is derived from an EMBL/GenBank/DDBJ whole genome shotgun (WGS) entry which is preliminary data.</text>
</comment>
<keyword evidence="4" id="KW-1185">Reference proteome</keyword>
<evidence type="ECO:0000313" key="4">
    <source>
        <dbReference type="Proteomes" id="UP000533533"/>
    </source>
</evidence>
<dbReference type="Proteomes" id="UP000247772">
    <property type="component" value="Unassembled WGS sequence"/>
</dbReference>
<dbReference type="EMBL" id="JACHVZ010000006">
    <property type="protein sequence ID" value="MBB2928184.1"/>
    <property type="molecule type" value="Genomic_DNA"/>
</dbReference>
<dbReference type="EMBL" id="QJSQ01000019">
    <property type="protein sequence ID" value="PYE19580.1"/>
    <property type="molecule type" value="Genomic_DNA"/>
</dbReference>
<dbReference type="RefSeq" id="WP_133792456.1">
    <property type="nucleotide sequence ID" value="NZ_JACHVZ010000006.1"/>
</dbReference>
<dbReference type="OrthoDB" id="5289737at2"/>
<dbReference type="AlphaFoldDB" id="A0A2U1AAF6"/>
<dbReference type="Proteomes" id="UP000533533">
    <property type="component" value="Unassembled WGS sequence"/>
</dbReference>
<name>A0A2U1AAF6_9BURK</name>
<gene>
    <name evidence="2" type="ORF">C7410_11920</name>
    <name evidence="1" type="ORF">FHX59_002605</name>
</gene>
<evidence type="ECO:0000313" key="3">
    <source>
        <dbReference type="Proteomes" id="UP000247772"/>
    </source>
</evidence>
<reference evidence="2 3" key="1">
    <citation type="submission" date="2018-06" db="EMBL/GenBank/DDBJ databases">
        <title>Genomic Encyclopedia of Type Strains, Phase IV (KMG-V): Genome sequencing to study the core and pangenomes of soil and plant-associated prokaryotes.</title>
        <authorList>
            <person name="Whitman W."/>
        </authorList>
    </citation>
    <scope>NUCLEOTIDE SEQUENCE [LARGE SCALE GENOMIC DNA]</scope>
    <source>
        <strain evidence="2 3">SRCL-318</strain>
        <strain evidence="1 4">SRMrh-85</strain>
    </source>
</reference>